<evidence type="ECO:0000313" key="2">
    <source>
        <dbReference type="Proteomes" id="UP000179797"/>
    </source>
</evidence>
<dbReference type="AlphaFoldDB" id="A0A1S1YW01"/>
<dbReference type="OrthoDB" id="5417073at2"/>
<evidence type="ECO:0000313" key="1">
    <source>
        <dbReference type="EMBL" id="OHX65033.1"/>
    </source>
</evidence>
<accession>A0A1S1YW01</accession>
<dbReference type="RefSeq" id="WP_044226649.1">
    <property type="nucleotide sequence ID" value="NZ_JRYR02000001.1"/>
</dbReference>
<sequence length="301" mass="34616">MKKGILFLLLFVILGGGTIFTYFFYAGEIKNSLQFDDGRFVSIKKFVKQGKLESLQQAKLQLSLISSDYKTDSVTLLSDQLNETAMVQAKLSLKKGWYGSSEKYLNLISPDYKVEEVNSIKEKLVKATIEENVQKTKTYLKERNLEKAQIYYAKIDTTYNTKKRAFLLSKIEELDNETKINKVQTLMDEKEFEEARDLIIEIDPKYNPKLLSELSEQINEKEKIASLLDNDGAIIAVVEEVKKKMNDPDSFEHVETSVFEKGKNLQALMKYREINTYGAKELKEVQAKLTKEGEIKKISLK</sequence>
<reference evidence="1 2" key="1">
    <citation type="journal article" date="2012" name="Int. J. Syst. Evol. Microbiol.">
        <title>Flammeovirga pacifica sp. nov., isolated from deep-sea sediment.</title>
        <authorList>
            <person name="Xu H."/>
            <person name="Fu Y."/>
            <person name="Yang N."/>
            <person name="Ding Z."/>
            <person name="Lai Q."/>
            <person name="Zeng R."/>
        </authorList>
    </citation>
    <scope>NUCLEOTIDE SEQUENCE [LARGE SCALE GENOMIC DNA]</scope>
    <source>
        <strain evidence="2">DSM 24597 / LMG 26175 / WPAGA1</strain>
    </source>
</reference>
<name>A0A1S1YW01_FLAPC</name>
<keyword evidence="2" id="KW-1185">Reference proteome</keyword>
<comment type="caution">
    <text evidence="1">The sequence shown here is derived from an EMBL/GenBank/DDBJ whole genome shotgun (WGS) entry which is preliminary data.</text>
</comment>
<proteinExistence type="predicted"/>
<protein>
    <submittedName>
        <fullName evidence="1">Uncharacterized protein</fullName>
    </submittedName>
</protein>
<dbReference type="Proteomes" id="UP000179797">
    <property type="component" value="Unassembled WGS sequence"/>
</dbReference>
<dbReference type="EMBL" id="JRYR02000001">
    <property type="protein sequence ID" value="OHX65033.1"/>
    <property type="molecule type" value="Genomic_DNA"/>
</dbReference>
<gene>
    <name evidence="1" type="ORF">NH26_01035</name>
</gene>
<organism evidence="1 2">
    <name type="scientific">Flammeovirga pacifica</name>
    <dbReference type="NCBI Taxonomy" id="915059"/>
    <lineage>
        <taxon>Bacteria</taxon>
        <taxon>Pseudomonadati</taxon>
        <taxon>Bacteroidota</taxon>
        <taxon>Cytophagia</taxon>
        <taxon>Cytophagales</taxon>
        <taxon>Flammeovirgaceae</taxon>
        <taxon>Flammeovirga</taxon>
    </lineage>
</organism>